<evidence type="ECO:0000313" key="2">
    <source>
        <dbReference type="Proteomes" id="UP000008177"/>
    </source>
</evidence>
<protein>
    <submittedName>
        <fullName evidence="1">Uncharacterized protein</fullName>
    </submittedName>
</protein>
<evidence type="ECO:0000313" key="1">
    <source>
        <dbReference type="EMBL" id="CCD56390.1"/>
    </source>
</evidence>
<reference evidence="2" key="1">
    <citation type="journal article" date="2011" name="PLoS Genet.">
        <title>Genomic analysis of the necrotrophic fungal pathogens Sclerotinia sclerotiorum and Botrytis cinerea.</title>
        <authorList>
            <person name="Amselem J."/>
            <person name="Cuomo C.A."/>
            <person name="van Kan J.A."/>
            <person name="Viaud M."/>
            <person name="Benito E.P."/>
            <person name="Couloux A."/>
            <person name="Coutinho P.M."/>
            <person name="de Vries R.P."/>
            <person name="Dyer P.S."/>
            <person name="Fillinger S."/>
            <person name="Fournier E."/>
            <person name="Gout L."/>
            <person name="Hahn M."/>
            <person name="Kohn L."/>
            <person name="Lapalu N."/>
            <person name="Plummer K.M."/>
            <person name="Pradier J.M."/>
            <person name="Quevillon E."/>
            <person name="Sharon A."/>
            <person name="Simon A."/>
            <person name="ten Have A."/>
            <person name="Tudzynski B."/>
            <person name="Tudzynski P."/>
            <person name="Wincker P."/>
            <person name="Andrew M."/>
            <person name="Anthouard V."/>
            <person name="Beever R.E."/>
            <person name="Beffa R."/>
            <person name="Benoit I."/>
            <person name="Bouzid O."/>
            <person name="Brault B."/>
            <person name="Chen Z."/>
            <person name="Choquer M."/>
            <person name="Collemare J."/>
            <person name="Cotton P."/>
            <person name="Danchin E.G."/>
            <person name="Da Silva C."/>
            <person name="Gautier A."/>
            <person name="Giraud C."/>
            <person name="Giraud T."/>
            <person name="Gonzalez C."/>
            <person name="Grossetete S."/>
            <person name="Guldener U."/>
            <person name="Henrissat B."/>
            <person name="Howlett B.J."/>
            <person name="Kodira C."/>
            <person name="Kretschmer M."/>
            <person name="Lappartient A."/>
            <person name="Leroch M."/>
            <person name="Levis C."/>
            <person name="Mauceli E."/>
            <person name="Neuveglise C."/>
            <person name="Oeser B."/>
            <person name="Pearson M."/>
            <person name="Poulain J."/>
            <person name="Poussereau N."/>
            <person name="Quesneville H."/>
            <person name="Rascle C."/>
            <person name="Schumacher J."/>
            <person name="Segurens B."/>
            <person name="Sexton A."/>
            <person name="Silva E."/>
            <person name="Sirven C."/>
            <person name="Soanes D.M."/>
            <person name="Talbot N.J."/>
            <person name="Templeton M."/>
            <person name="Yandava C."/>
            <person name="Yarden O."/>
            <person name="Zeng Q."/>
            <person name="Rollins J.A."/>
            <person name="Lebrun M.H."/>
            <person name="Dickman M."/>
        </authorList>
    </citation>
    <scope>NUCLEOTIDE SEQUENCE [LARGE SCALE GENOMIC DNA]</scope>
    <source>
        <strain evidence="2">T4</strain>
    </source>
</reference>
<gene>
    <name evidence="1" type="ORF">BofuT4_P145590.1</name>
</gene>
<sequence length="36" mass="4209">MHAWKTLEMLKYVPSIKMGTTVSDQSLTDFHMIDRP</sequence>
<dbReference type="EMBL" id="FQ790360">
    <property type="protein sequence ID" value="CCD56390.1"/>
    <property type="molecule type" value="Genomic_DNA"/>
</dbReference>
<organism evidence="1 2">
    <name type="scientific">Botryotinia fuckeliana (strain T4)</name>
    <name type="common">Noble rot fungus</name>
    <name type="synonym">Botrytis cinerea</name>
    <dbReference type="NCBI Taxonomy" id="999810"/>
    <lineage>
        <taxon>Eukaryota</taxon>
        <taxon>Fungi</taxon>
        <taxon>Dikarya</taxon>
        <taxon>Ascomycota</taxon>
        <taxon>Pezizomycotina</taxon>
        <taxon>Leotiomycetes</taxon>
        <taxon>Helotiales</taxon>
        <taxon>Sclerotiniaceae</taxon>
        <taxon>Botrytis</taxon>
    </lineage>
</organism>
<dbReference type="InParanoid" id="G2YXP2"/>
<dbReference type="AlphaFoldDB" id="G2YXP2"/>
<proteinExistence type="predicted"/>
<dbReference type="Proteomes" id="UP000008177">
    <property type="component" value="Unplaced contigs"/>
</dbReference>
<dbReference type="HOGENOM" id="CLU_3359595_0_0_1"/>
<name>G2YXP2_BOTF4</name>
<accession>G2YXP2</accession>